<protein>
    <submittedName>
        <fullName evidence="2">Uncharacterized protein</fullName>
    </submittedName>
</protein>
<dbReference type="EMBL" id="BMAT01002266">
    <property type="protein sequence ID" value="GFS03352.1"/>
    <property type="molecule type" value="Genomic_DNA"/>
</dbReference>
<feature type="compositionally biased region" description="Acidic residues" evidence="1">
    <location>
        <begin position="9"/>
        <end position="41"/>
    </location>
</feature>
<organism evidence="2 3">
    <name type="scientific">Elysia marginata</name>
    <dbReference type="NCBI Taxonomy" id="1093978"/>
    <lineage>
        <taxon>Eukaryota</taxon>
        <taxon>Metazoa</taxon>
        <taxon>Spiralia</taxon>
        <taxon>Lophotrochozoa</taxon>
        <taxon>Mollusca</taxon>
        <taxon>Gastropoda</taxon>
        <taxon>Heterobranchia</taxon>
        <taxon>Euthyneura</taxon>
        <taxon>Panpulmonata</taxon>
        <taxon>Sacoglossa</taxon>
        <taxon>Placobranchoidea</taxon>
        <taxon>Plakobranchidae</taxon>
        <taxon>Elysia</taxon>
    </lineage>
</organism>
<name>A0AAV4I1K3_9GAST</name>
<accession>A0AAV4I1K3</accession>
<evidence type="ECO:0000256" key="1">
    <source>
        <dbReference type="SAM" id="MobiDB-lite"/>
    </source>
</evidence>
<dbReference type="Proteomes" id="UP000762676">
    <property type="component" value="Unassembled WGS sequence"/>
</dbReference>
<dbReference type="AlphaFoldDB" id="A0AAV4I1K3"/>
<reference evidence="2 3" key="1">
    <citation type="journal article" date="2021" name="Elife">
        <title>Chloroplast acquisition without the gene transfer in kleptoplastic sea slugs, Plakobranchus ocellatus.</title>
        <authorList>
            <person name="Maeda T."/>
            <person name="Takahashi S."/>
            <person name="Yoshida T."/>
            <person name="Shimamura S."/>
            <person name="Takaki Y."/>
            <person name="Nagai Y."/>
            <person name="Toyoda A."/>
            <person name="Suzuki Y."/>
            <person name="Arimoto A."/>
            <person name="Ishii H."/>
            <person name="Satoh N."/>
            <person name="Nishiyama T."/>
            <person name="Hasebe M."/>
            <person name="Maruyama T."/>
            <person name="Minagawa J."/>
            <person name="Obokata J."/>
            <person name="Shigenobu S."/>
        </authorList>
    </citation>
    <scope>NUCLEOTIDE SEQUENCE [LARGE SCALE GENOMIC DNA]</scope>
</reference>
<feature type="region of interest" description="Disordered" evidence="1">
    <location>
        <begin position="1"/>
        <end position="49"/>
    </location>
</feature>
<proteinExistence type="predicted"/>
<sequence>MMMMMMMMIEDDDENDDENNNDDEDDDDDDDDDDDNDFEDDLNGRPAGSRACVQFAMHDPASVSDRVQPTWLVCSVQSAHHSVSRRCEPQPVSLGCSIRFGESIVLI</sequence>
<gene>
    <name evidence="2" type="ORF">ElyMa_001148000</name>
</gene>
<evidence type="ECO:0000313" key="3">
    <source>
        <dbReference type="Proteomes" id="UP000762676"/>
    </source>
</evidence>
<evidence type="ECO:0000313" key="2">
    <source>
        <dbReference type="EMBL" id="GFS03352.1"/>
    </source>
</evidence>
<keyword evidence="3" id="KW-1185">Reference proteome</keyword>
<comment type="caution">
    <text evidence="2">The sequence shown here is derived from an EMBL/GenBank/DDBJ whole genome shotgun (WGS) entry which is preliminary data.</text>
</comment>